<sequence>MHDEIGHGMGYCETSQDRMEQRPALYLHCQGQGCRPGSVHR</sequence>
<reference evidence="1 2" key="1">
    <citation type="journal article" date="2015" name="Genome Announc.">
        <title>Complete Genome Sequence of Cupriavidus basilensis 4G11, Isolated from the Oak Ridge Field Research Center Site.</title>
        <authorList>
            <person name="Ray J."/>
            <person name="Waters R.J."/>
            <person name="Skerker J.M."/>
            <person name="Kuehl J.V."/>
            <person name="Price M.N."/>
            <person name="Huang J."/>
            <person name="Chakraborty R."/>
            <person name="Arkin A.P."/>
            <person name="Deutschbauer A."/>
        </authorList>
    </citation>
    <scope>NUCLEOTIDE SEQUENCE [LARGE SCALE GENOMIC DNA]</scope>
    <source>
        <strain evidence="1">4G11</strain>
    </source>
</reference>
<dbReference type="STRING" id="68895.RR42_s0295"/>
<dbReference type="EMBL" id="CP010537">
    <property type="protein sequence ID" value="AJG21891.1"/>
    <property type="molecule type" value="Genomic_DNA"/>
</dbReference>
<proteinExistence type="predicted"/>
<gene>
    <name evidence="1" type="ORF">RR42_s0295</name>
</gene>
<evidence type="ECO:0000313" key="1">
    <source>
        <dbReference type="EMBL" id="AJG21891.1"/>
    </source>
</evidence>
<dbReference type="Proteomes" id="UP000031843">
    <property type="component" value="Chromosome secondary"/>
</dbReference>
<dbReference type="AlphaFoldDB" id="A0A0C4YMT4"/>
<protein>
    <submittedName>
        <fullName evidence="1">Uncharacterized protein</fullName>
    </submittedName>
</protein>
<accession>A0A0C4YMT4</accession>
<keyword evidence="2" id="KW-1185">Reference proteome</keyword>
<name>A0A0C4YMT4_9BURK</name>
<evidence type="ECO:0000313" key="2">
    <source>
        <dbReference type="Proteomes" id="UP000031843"/>
    </source>
</evidence>
<organism evidence="1 2">
    <name type="scientific">Cupriavidus basilensis</name>
    <dbReference type="NCBI Taxonomy" id="68895"/>
    <lineage>
        <taxon>Bacteria</taxon>
        <taxon>Pseudomonadati</taxon>
        <taxon>Pseudomonadota</taxon>
        <taxon>Betaproteobacteria</taxon>
        <taxon>Burkholderiales</taxon>
        <taxon>Burkholderiaceae</taxon>
        <taxon>Cupriavidus</taxon>
    </lineage>
</organism>
<dbReference type="KEGG" id="cbw:RR42_s0295"/>